<organism evidence="4 5">
    <name type="scientific">Ficus carica</name>
    <name type="common">Common fig</name>
    <dbReference type="NCBI Taxonomy" id="3494"/>
    <lineage>
        <taxon>Eukaryota</taxon>
        <taxon>Viridiplantae</taxon>
        <taxon>Streptophyta</taxon>
        <taxon>Embryophyta</taxon>
        <taxon>Tracheophyta</taxon>
        <taxon>Spermatophyta</taxon>
        <taxon>Magnoliopsida</taxon>
        <taxon>eudicotyledons</taxon>
        <taxon>Gunneridae</taxon>
        <taxon>Pentapetalae</taxon>
        <taxon>rosids</taxon>
        <taxon>fabids</taxon>
        <taxon>Rosales</taxon>
        <taxon>Moraceae</taxon>
        <taxon>Ficeae</taxon>
        <taxon>Ficus</taxon>
    </lineage>
</organism>
<evidence type="ECO:0000256" key="2">
    <source>
        <dbReference type="ARBA" id="ARBA00022472"/>
    </source>
</evidence>
<dbReference type="EMBL" id="BTGU01000051">
    <property type="protein sequence ID" value="GMN54470.1"/>
    <property type="molecule type" value="Genomic_DNA"/>
</dbReference>
<protein>
    <submittedName>
        <fullName evidence="4">Uncharacterized protein</fullName>
    </submittedName>
</protein>
<dbReference type="PANTHER" id="PTHR13068">
    <property type="entry name" value="CGI-12 PROTEIN-RELATED"/>
    <property type="match status" value="1"/>
</dbReference>
<proteinExistence type="inferred from homology"/>
<comment type="caution">
    <text evidence="4">The sequence shown here is derived from an EMBL/GenBank/DDBJ whole genome shotgun (WGS) entry which is preliminary data.</text>
</comment>
<dbReference type="PANTHER" id="PTHR13068:SF113">
    <property type="entry name" value="TRANSCRIPTION TERMINATION FACTOR MTEF18, MITOCHONDRIAL"/>
    <property type="match status" value="1"/>
</dbReference>
<dbReference type="GO" id="GO:0003676">
    <property type="term" value="F:nucleic acid binding"/>
    <property type="evidence" value="ECO:0007669"/>
    <property type="project" value="InterPro"/>
</dbReference>
<dbReference type="InterPro" id="IPR003690">
    <property type="entry name" value="MTERF"/>
</dbReference>
<dbReference type="SMART" id="SM00733">
    <property type="entry name" value="Mterf"/>
    <property type="match status" value="4"/>
</dbReference>
<evidence type="ECO:0000256" key="1">
    <source>
        <dbReference type="ARBA" id="ARBA00007692"/>
    </source>
</evidence>
<dbReference type="Gene3D" id="1.25.70.10">
    <property type="entry name" value="Transcription termination factor 3, mitochondrial"/>
    <property type="match status" value="2"/>
</dbReference>
<dbReference type="GO" id="GO:0006353">
    <property type="term" value="P:DNA-templated transcription termination"/>
    <property type="evidence" value="ECO:0007669"/>
    <property type="project" value="UniProtKB-KW"/>
</dbReference>
<gene>
    <name evidence="4" type="ORF">TIFTF001_023590</name>
</gene>
<keyword evidence="2" id="KW-0805">Transcription regulation</keyword>
<evidence type="ECO:0000313" key="4">
    <source>
        <dbReference type="EMBL" id="GMN54470.1"/>
    </source>
</evidence>
<name>A0AA88AL82_FICCA</name>
<comment type="similarity">
    <text evidence="1">Belongs to the mTERF family.</text>
</comment>
<dbReference type="Pfam" id="PF02536">
    <property type="entry name" value="mTERF"/>
    <property type="match status" value="2"/>
</dbReference>
<accession>A0AA88AL82</accession>
<keyword evidence="2" id="KW-0806">Transcription termination</keyword>
<dbReference type="InterPro" id="IPR038538">
    <property type="entry name" value="MTERF_sf"/>
</dbReference>
<keyword evidence="3" id="KW-0809">Transit peptide</keyword>
<dbReference type="Proteomes" id="UP001187192">
    <property type="component" value="Unassembled WGS sequence"/>
</dbReference>
<dbReference type="AlphaFoldDB" id="A0AA88AL82"/>
<evidence type="ECO:0000313" key="5">
    <source>
        <dbReference type="Proteomes" id="UP001187192"/>
    </source>
</evidence>
<keyword evidence="5" id="KW-1185">Reference proteome</keyword>
<evidence type="ECO:0000256" key="3">
    <source>
        <dbReference type="ARBA" id="ARBA00022946"/>
    </source>
</evidence>
<reference evidence="4" key="1">
    <citation type="submission" date="2023-07" db="EMBL/GenBank/DDBJ databases">
        <title>draft genome sequence of fig (Ficus carica).</title>
        <authorList>
            <person name="Takahashi T."/>
            <person name="Nishimura K."/>
        </authorList>
    </citation>
    <scope>NUCLEOTIDE SEQUENCE</scope>
</reference>
<keyword evidence="2" id="KW-0804">Transcription</keyword>
<sequence length="567" mass="65796">MHFRKYQQQQLFFTLLCHHFSTTKTFSKFPSLPKVHTKYRPQVVEEAQKALTEYLHTTRALPFTFAEHIGKNSLFCLCALIRRVPFSAPTFPKSFRKLLRYEPINEFEFFFESIGIDYKNVSKYLPPKKFFFWEDGAVLEAARELAVFGFPWNKLGLLYEEEVSVFSQSSRELNARLNWFRECYLVDNLPLVGVFLAFPYLLSKAGKPGGDFNVLFDDLKRIFVEFGMGSCVEGNVDAWYEICCKVRVFYDLGCGNIGELMCMKKEYFLECPKEVLVQKVEYFCKLGVREEDVGFLLLQNPEILNLDLETPVISVLVLLKHFGMSEKQLQRVGEKYPHVLGRNSMANIPHVMRAMDLNVWFFNKVKSSNHLLATCTFSCCNEEIDKEFVDALKRIESIRCSGHKMSKLDFLKGIGFGENVLTIKTLNHLHGNRLELQTRFDCLLRLGMKYSKICSIIRIAPKILGQSPEILEQKVHFLCQEMGSSLDYLDTFPTFLSFDLENRIKCRHGFYRWLKESGIRRRKKDYSIASMIATSEKSFVARLSKTHPAALKQYLECFSNIKPVNDC</sequence>